<comment type="caution">
    <text evidence="1">The sequence shown here is derived from an EMBL/GenBank/DDBJ whole genome shotgun (WGS) entry which is preliminary data.</text>
</comment>
<dbReference type="Proteomes" id="UP000028073">
    <property type="component" value="Unassembled WGS sequence"/>
</dbReference>
<evidence type="ECO:0000313" key="2">
    <source>
        <dbReference type="Proteomes" id="UP000028073"/>
    </source>
</evidence>
<dbReference type="AlphaFoldDB" id="A0A081NHA9"/>
<sequence>MAFKTPSSGKEADLGVAEILSALDSHDSTPMASGLWHTVHQICQSNAERRLILMITDGAPDIDHHDAVVDLVKRCGCSGIDVVGLGINIQLPEELFPTSLMIEQLYQLKSSLFALTRDWLIQ</sequence>
<organism evidence="1 2">
    <name type="scientific">Endozoicomonas numazuensis</name>
    <dbReference type="NCBI Taxonomy" id="1137799"/>
    <lineage>
        <taxon>Bacteria</taxon>
        <taxon>Pseudomonadati</taxon>
        <taxon>Pseudomonadota</taxon>
        <taxon>Gammaproteobacteria</taxon>
        <taxon>Oceanospirillales</taxon>
        <taxon>Endozoicomonadaceae</taxon>
        <taxon>Endozoicomonas</taxon>
    </lineage>
</organism>
<dbReference type="OrthoDB" id="6064888at2"/>
<evidence type="ECO:0000313" key="1">
    <source>
        <dbReference type="EMBL" id="KEQ17832.1"/>
    </source>
</evidence>
<dbReference type="eggNOG" id="COG2304">
    <property type="taxonomic scope" value="Bacteria"/>
</dbReference>
<protein>
    <recommendedName>
        <fullName evidence="3">VWFA domain-containing protein</fullName>
    </recommendedName>
</protein>
<name>A0A081NHA9_9GAMM</name>
<dbReference type="RefSeq" id="WP_034834733.1">
    <property type="nucleotide sequence ID" value="NZ_JOKH01000002.1"/>
</dbReference>
<accession>A0A081NHA9</accession>
<dbReference type="InterPro" id="IPR036465">
    <property type="entry name" value="vWFA_dom_sf"/>
</dbReference>
<proteinExistence type="predicted"/>
<gene>
    <name evidence="1" type="ORF">GZ78_09215</name>
</gene>
<dbReference type="Gene3D" id="3.40.50.410">
    <property type="entry name" value="von Willebrand factor, type A domain"/>
    <property type="match status" value="1"/>
</dbReference>
<dbReference type="EMBL" id="JOKH01000002">
    <property type="protein sequence ID" value="KEQ17832.1"/>
    <property type="molecule type" value="Genomic_DNA"/>
</dbReference>
<dbReference type="STRING" id="1137799.GZ78_09215"/>
<dbReference type="SUPFAM" id="SSF53300">
    <property type="entry name" value="vWA-like"/>
    <property type="match status" value="1"/>
</dbReference>
<evidence type="ECO:0008006" key="3">
    <source>
        <dbReference type="Google" id="ProtNLM"/>
    </source>
</evidence>
<reference evidence="1 2" key="1">
    <citation type="submission" date="2014-06" db="EMBL/GenBank/DDBJ databases">
        <title>Whole Genome Sequences of Three Symbiotic Endozoicomonas Bacteria.</title>
        <authorList>
            <person name="Neave M.J."/>
            <person name="Apprill A."/>
            <person name="Voolstra C.R."/>
        </authorList>
    </citation>
    <scope>NUCLEOTIDE SEQUENCE [LARGE SCALE GENOMIC DNA]</scope>
    <source>
        <strain evidence="1 2">DSM 25634</strain>
    </source>
</reference>
<keyword evidence="2" id="KW-1185">Reference proteome</keyword>